<evidence type="ECO:0000313" key="3">
    <source>
        <dbReference type="Proteomes" id="UP000053477"/>
    </source>
</evidence>
<dbReference type="OrthoDB" id="3146826at2759"/>
<feature type="region of interest" description="Disordered" evidence="1">
    <location>
        <begin position="1"/>
        <end position="106"/>
    </location>
</feature>
<dbReference type="EMBL" id="KQ085908">
    <property type="protein sequence ID" value="KLO17095.1"/>
    <property type="molecule type" value="Genomic_DNA"/>
</dbReference>
<proteinExistence type="predicted"/>
<evidence type="ECO:0000256" key="1">
    <source>
        <dbReference type="SAM" id="MobiDB-lite"/>
    </source>
</evidence>
<dbReference type="InParanoid" id="A0A0H2RYE2"/>
<feature type="compositionally biased region" description="Basic and acidic residues" evidence="1">
    <location>
        <begin position="10"/>
        <end position="30"/>
    </location>
</feature>
<organism evidence="2 3">
    <name type="scientific">Schizopora paradoxa</name>
    <dbReference type="NCBI Taxonomy" id="27342"/>
    <lineage>
        <taxon>Eukaryota</taxon>
        <taxon>Fungi</taxon>
        <taxon>Dikarya</taxon>
        <taxon>Basidiomycota</taxon>
        <taxon>Agaricomycotina</taxon>
        <taxon>Agaricomycetes</taxon>
        <taxon>Hymenochaetales</taxon>
        <taxon>Schizoporaceae</taxon>
        <taxon>Schizopora</taxon>
    </lineage>
</organism>
<gene>
    <name evidence="2" type="ORF">SCHPADRAFT_994567</name>
</gene>
<evidence type="ECO:0000313" key="2">
    <source>
        <dbReference type="EMBL" id="KLO17095.1"/>
    </source>
</evidence>
<sequence length="106" mass="11791">MNSNLDNEYIPDRSERSGLEGLDAVERGSDEQPTNVDYAAEDREAARSEQTGNVSQREADELRAEAGDLSSIQGRTRGIKNDAMKAERDFDSALQQENPEIVDEDM</sequence>
<dbReference type="Proteomes" id="UP000053477">
    <property type="component" value="Unassembled WGS sequence"/>
</dbReference>
<name>A0A0H2RYE2_9AGAM</name>
<accession>A0A0H2RYE2</accession>
<feature type="compositionally biased region" description="Basic and acidic residues" evidence="1">
    <location>
        <begin position="57"/>
        <end position="66"/>
    </location>
</feature>
<reference evidence="2 3" key="1">
    <citation type="submission" date="2015-04" db="EMBL/GenBank/DDBJ databases">
        <title>Complete genome sequence of Schizopora paradoxa KUC8140, a cosmopolitan wood degrader in East Asia.</title>
        <authorList>
            <consortium name="DOE Joint Genome Institute"/>
            <person name="Min B."/>
            <person name="Park H."/>
            <person name="Jang Y."/>
            <person name="Kim J.-J."/>
            <person name="Kim K.H."/>
            <person name="Pangilinan J."/>
            <person name="Lipzen A."/>
            <person name="Riley R."/>
            <person name="Grigoriev I.V."/>
            <person name="Spatafora J.W."/>
            <person name="Choi I.-G."/>
        </authorList>
    </citation>
    <scope>NUCLEOTIDE SEQUENCE [LARGE SCALE GENOMIC DNA]</scope>
    <source>
        <strain evidence="2 3">KUC8140</strain>
    </source>
</reference>
<protein>
    <submittedName>
        <fullName evidence="2">Uncharacterized protein</fullName>
    </submittedName>
</protein>
<dbReference type="AlphaFoldDB" id="A0A0H2RYE2"/>
<feature type="compositionally biased region" description="Basic and acidic residues" evidence="1">
    <location>
        <begin position="79"/>
        <end position="91"/>
    </location>
</feature>
<keyword evidence="3" id="KW-1185">Reference proteome</keyword>